<accession>A0A3R9DTN3</accession>
<organism evidence="1 2">
    <name type="scientific">Amycolatopsis eburnea</name>
    <dbReference type="NCBI Taxonomy" id="2267691"/>
    <lineage>
        <taxon>Bacteria</taxon>
        <taxon>Bacillati</taxon>
        <taxon>Actinomycetota</taxon>
        <taxon>Actinomycetes</taxon>
        <taxon>Pseudonocardiales</taxon>
        <taxon>Pseudonocardiaceae</taxon>
        <taxon>Amycolatopsis</taxon>
    </lineage>
</organism>
<reference evidence="1 2" key="1">
    <citation type="submission" date="2018-12" db="EMBL/GenBank/DDBJ databases">
        <title>Amycolatopsis eburnea sp. nov. actinomycete associate with arbuscular mycorrhiza fungal spore.</title>
        <authorList>
            <person name="Lumyong S."/>
            <person name="Chaiya L."/>
        </authorList>
    </citation>
    <scope>NUCLEOTIDE SEQUENCE [LARGE SCALE GENOMIC DNA]</scope>
    <source>
        <strain evidence="1 2">GLM-1</strain>
    </source>
</reference>
<dbReference type="Proteomes" id="UP000267081">
    <property type="component" value="Unassembled WGS sequence"/>
</dbReference>
<protein>
    <submittedName>
        <fullName evidence="1">Uncharacterized protein</fullName>
    </submittedName>
</protein>
<comment type="caution">
    <text evidence="1">The sequence shown here is derived from an EMBL/GenBank/DDBJ whole genome shotgun (WGS) entry which is preliminary data.</text>
</comment>
<dbReference type="AlphaFoldDB" id="A0A3R9DTN3"/>
<dbReference type="OrthoDB" id="4723201at2"/>
<evidence type="ECO:0000313" key="2">
    <source>
        <dbReference type="Proteomes" id="UP000267081"/>
    </source>
</evidence>
<proteinExistence type="predicted"/>
<keyword evidence="2" id="KW-1185">Reference proteome</keyword>
<gene>
    <name evidence="1" type="ORF">EIY87_36170</name>
</gene>
<evidence type="ECO:0000313" key="1">
    <source>
        <dbReference type="EMBL" id="RSD10317.1"/>
    </source>
</evidence>
<name>A0A3R9DTN3_9PSEU</name>
<dbReference type="EMBL" id="RSEC01000060">
    <property type="protein sequence ID" value="RSD10317.1"/>
    <property type="molecule type" value="Genomic_DNA"/>
</dbReference>
<dbReference type="RefSeq" id="WP_125314473.1">
    <property type="nucleotide sequence ID" value="NZ_RSEC01000060.1"/>
</dbReference>
<sequence length="111" mass="11599">MNETITAKTIGTPQGGLFDNPWPPGFPAAGQRVALFAYEVTTVDGAAEDIRTYHVGPAETEARGPIGAPHDEPQGITVAWRGCGTASVVRVDAPPGAERTCDVTPDDRGLL</sequence>